<dbReference type="RefSeq" id="WP_396676730.1">
    <property type="nucleotide sequence ID" value="NZ_JBIRPU010000002.1"/>
</dbReference>
<evidence type="ECO:0000313" key="4">
    <source>
        <dbReference type="Proteomes" id="UP001611075"/>
    </source>
</evidence>
<comment type="caution">
    <text evidence="3">The sequence shown here is derived from an EMBL/GenBank/DDBJ whole genome shotgun (WGS) entry which is preliminary data.</text>
</comment>
<reference evidence="3 4" key="1">
    <citation type="submission" date="2024-10" db="EMBL/GenBank/DDBJ databases">
        <title>The Natural Products Discovery Center: Release of the First 8490 Sequenced Strains for Exploring Actinobacteria Biosynthetic Diversity.</title>
        <authorList>
            <person name="Kalkreuter E."/>
            <person name="Kautsar S.A."/>
            <person name="Yang D."/>
            <person name="Bader C.D."/>
            <person name="Teijaro C.N."/>
            <person name="Fluegel L."/>
            <person name="Davis C.M."/>
            <person name="Simpson J.R."/>
            <person name="Lauterbach L."/>
            <person name="Steele A.D."/>
            <person name="Gui C."/>
            <person name="Meng S."/>
            <person name="Li G."/>
            <person name="Viehrig K."/>
            <person name="Ye F."/>
            <person name="Su P."/>
            <person name="Kiefer A.F."/>
            <person name="Nichols A."/>
            <person name="Cepeda A.J."/>
            <person name="Yan W."/>
            <person name="Fan B."/>
            <person name="Jiang Y."/>
            <person name="Adhikari A."/>
            <person name="Zheng C.-J."/>
            <person name="Schuster L."/>
            <person name="Cowan T.M."/>
            <person name="Smanski M.J."/>
            <person name="Chevrette M.G."/>
            <person name="De Carvalho L.P.S."/>
            <person name="Shen B."/>
        </authorList>
    </citation>
    <scope>NUCLEOTIDE SEQUENCE [LARGE SCALE GENOMIC DNA]</scope>
    <source>
        <strain evidence="3 4">NPDC021253</strain>
    </source>
</reference>
<keyword evidence="2" id="KW-0732">Signal</keyword>
<sequence>MTRGHLTAAAGTLVALTLLAGSAAALPHHEPEPPPSGPLRLVSFDTCAEALTRLRTAASASVGPWGFQPGWRTGRTPGGLANPAMVPKTADGARAAAGAAAEYSGTNNHEPGADEPDLVKTDGRRIVTVTGGVLRVVDAATRRATGQLDLTGDTGDGDRFGWSPDSLLLHGDRALVLVRSAAVRPAVEPSGRRRAADVPAGPRLLLVDLAGRPTLTGTYRIDGSLLDARLTGPTARVVVRSQPRLAFPDLDKDATDAQRLAANRAAIARAGLDAWLPTYERTEDGRGDAGRVGCDRLSATADSTGTAVLTVLSFDLATGRLGDGDPVSVAGDADTVYGTAGSLYLAGQQQRPGQLRPRGRLGPSDDTTTVIHQFGTGAPGRPRYLASGAVPGTLINQYALSEWQGHLRVATTSSDRRGVRPATESAVYVLTRRDGALARTGTVSGLGRDEQIHSVRYIGPTGYVVTFRRTDPLYSLDLTDPAAPRVTGELKITGYSAYLHPAGEGRLIGVGQEADADGRVQGLQVSLFDVADPARPTRLAQYHLPRAGSTAEFDPHAFLYDPRTGLVAIPVHDGSLLLLRATGGTVTRIGAVAHPGRAPVARSVLVGGALWTVSHAGLRASDPSGGTMLAWLPAA</sequence>
<evidence type="ECO:0000256" key="1">
    <source>
        <dbReference type="SAM" id="MobiDB-lite"/>
    </source>
</evidence>
<feature type="chain" id="PRO_5045301726" evidence="2">
    <location>
        <begin position="26"/>
        <end position="635"/>
    </location>
</feature>
<gene>
    <name evidence="3" type="ORF">ACH4OY_05280</name>
</gene>
<name>A0ABW7SEK6_9ACTN</name>
<evidence type="ECO:0000256" key="2">
    <source>
        <dbReference type="SAM" id="SignalP"/>
    </source>
</evidence>
<evidence type="ECO:0000313" key="3">
    <source>
        <dbReference type="EMBL" id="MFI0792104.1"/>
    </source>
</evidence>
<protein>
    <submittedName>
        <fullName evidence="3">Beta-propeller domain-containing protein</fullName>
    </submittedName>
</protein>
<accession>A0ABW7SEK6</accession>
<dbReference type="Pfam" id="PF09826">
    <property type="entry name" value="Beta_propel"/>
    <property type="match status" value="1"/>
</dbReference>
<feature type="compositionally biased region" description="Low complexity" evidence="1">
    <location>
        <begin position="90"/>
        <end position="101"/>
    </location>
</feature>
<dbReference type="EMBL" id="JBIRPU010000002">
    <property type="protein sequence ID" value="MFI0792104.1"/>
    <property type="molecule type" value="Genomic_DNA"/>
</dbReference>
<dbReference type="Proteomes" id="UP001611075">
    <property type="component" value="Unassembled WGS sequence"/>
</dbReference>
<feature type="region of interest" description="Disordered" evidence="1">
    <location>
        <begin position="59"/>
        <end position="121"/>
    </location>
</feature>
<feature type="signal peptide" evidence="2">
    <location>
        <begin position="1"/>
        <end position="25"/>
    </location>
</feature>
<organism evidence="3 4">
    <name type="scientific">Micromonospora rubida</name>
    <dbReference type="NCBI Taxonomy" id="2697657"/>
    <lineage>
        <taxon>Bacteria</taxon>
        <taxon>Bacillati</taxon>
        <taxon>Actinomycetota</taxon>
        <taxon>Actinomycetes</taxon>
        <taxon>Micromonosporales</taxon>
        <taxon>Micromonosporaceae</taxon>
        <taxon>Micromonospora</taxon>
    </lineage>
</organism>
<dbReference type="InterPro" id="IPR019198">
    <property type="entry name" value="Beta_propeller_containing"/>
</dbReference>
<keyword evidence="4" id="KW-1185">Reference proteome</keyword>
<proteinExistence type="predicted"/>